<comment type="function">
    <text evidence="2">Catalyzes the synthesis of 5,6-dihydrouridine (D), a modified base found in the D-loop of most tRNAs, via the reduction of the C5-C6 double bond in target uridines.</text>
</comment>
<gene>
    <name evidence="13" type="primary">dusB</name>
    <name evidence="13" type="ORF">AMST5_01640</name>
</gene>
<dbReference type="SUPFAM" id="SSF51395">
    <property type="entry name" value="FMN-linked oxidoreductases"/>
    <property type="match status" value="1"/>
</dbReference>
<dbReference type="Gene3D" id="1.10.1200.80">
    <property type="entry name" value="Putative flavin oxidoreducatase, domain 2"/>
    <property type="match status" value="1"/>
</dbReference>
<dbReference type="EMBL" id="OY288114">
    <property type="protein sequence ID" value="CAJ0864086.1"/>
    <property type="molecule type" value="Genomic_DNA"/>
</dbReference>
<evidence type="ECO:0000256" key="6">
    <source>
        <dbReference type="ARBA" id="ARBA00022694"/>
    </source>
</evidence>
<dbReference type="InterPro" id="IPR004652">
    <property type="entry name" value="DusB-like"/>
</dbReference>
<evidence type="ECO:0000256" key="9">
    <source>
        <dbReference type="ARBA" id="ARBA00023002"/>
    </source>
</evidence>
<dbReference type="GO" id="GO:0050660">
    <property type="term" value="F:flavin adenine dinucleotide binding"/>
    <property type="evidence" value="ECO:0007669"/>
    <property type="project" value="InterPro"/>
</dbReference>
<evidence type="ECO:0000256" key="11">
    <source>
        <dbReference type="ARBA" id="ARBA00048802"/>
    </source>
</evidence>
<dbReference type="AlphaFoldDB" id="A0AA48RAJ4"/>
<comment type="cofactor">
    <cofactor evidence="1">
        <name>FMN</name>
        <dbReference type="ChEBI" id="CHEBI:58210"/>
    </cofactor>
</comment>
<dbReference type="PANTHER" id="PTHR45846">
    <property type="entry name" value="TRNA-DIHYDROURIDINE(47) SYNTHASE [NAD(P)(+)]-LIKE"/>
    <property type="match status" value="1"/>
</dbReference>
<evidence type="ECO:0000256" key="7">
    <source>
        <dbReference type="ARBA" id="ARBA00022857"/>
    </source>
</evidence>
<dbReference type="NCBIfam" id="TIGR00737">
    <property type="entry name" value="nifR3_yhdG"/>
    <property type="match status" value="1"/>
</dbReference>
<reference evidence="13" key="1">
    <citation type="submission" date="2023-07" db="EMBL/GenBank/DDBJ databases">
        <authorList>
            <person name="Pelsma A.J. K."/>
        </authorList>
    </citation>
    <scope>NUCLEOTIDE SEQUENCE</scope>
</reference>
<feature type="domain" description="DUS-like FMN-binding" evidence="12">
    <location>
        <begin position="29"/>
        <end position="334"/>
    </location>
</feature>
<dbReference type="InterPro" id="IPR035587">
    <property type="entry name" value="DUS-like_FMN-bd"/>
</dbReference>
<dbReference type="InterPro" id="IPR001269">
    <property type="entry name" value="DUS_fam"/>
</dbReference>
<dbReference type="InterPro" id="IPR024036">
    <property type="entry name" value="tRNA-dHydroUridine_Synthase_C"/>
</dbReference>
<comment type="catalytic activity">
    <reaction evidence="10">
        <text>a 5,6-dihydrouridine in tRNA + NADP(+) = a uridine in tRNA + NADPH + H(+)</text>
        <dbReference type="Rhea" id="RHEA:23624"/>
        <dbReference type="Rhea" id="RHEA-COMP:13339"/>
        <dbReference type="Rhea" id="RHEA-COMP:13887"/>
        <dbReference type="ChEBI" id="CHEBI:15378"/>
        <dbReference type="ChEBI" id="CHEBI:57783"/>
        <dbReference type="ChEBI" id="CHEBI:58349"/>
        <dbReference type="ChEBI" id="CHEBI:65315"/>
        <dbReference type="ChEBI" id="CHEBI:74443"/>
    </reaction>
</comment>
<evidence type="ECO:0000256" key="4">
    <source>
        <dbReference type="ARBA" id="ARBA00022630"/>
    </source>
</evidence>
<keyword evidence="9 13" id="KW-0560">Oxidoreductase</keyword>
<keyword evidence="5" id="KW-0288">FMN</keyword>
<dbReference type="InterPro" id="IPR013785">
    <property type="entry name" value="Aldolase_TIM"/>
</dbReference>
<evidence type="ECO:0000256" key="10">
    <source>
        <dbReference type="ARBA" id="ARBA00048205"/>
    </source>
</evidence>
<dbReference type="CDD" id="cd02801">
    <property type="entry name" value="DUS_like_FMN"/>
    <property type="match status" value="1"/>
</dbReference>
<evidence type="ECO:0000259" key="12">
    <source>
        <dbReference type="Pfam" id="PF01207"/>
    </source>
</evidence>
<evidence type="ECO:0000256" key="3">
    <source>
        <dbReference type="ARBA" id="ARBA00022555"/>
    </source>
</evidence>
<keyword evidence="3" id="KW-0820">tRNA-binding</keyword>
<keyword evidence="4" id="KW-0285">Flavoprotein</keyword>
<organism evidence="13">
    <name type="scientific">freshwater sediment metagenome</name>
    <dbReference type="NCBI Taxonomy" id="556182"/>
    <lineage>
        <taxon>unclassified sequences</taxon>
        <taxon>metagenomes</taxon>
        <taxon>ecological metagenomes</taxon>
    </lineage>
</organism>
<evidence type="ECO:0000256" key="2">
    <source>
        <dbReference type="ARBA" id="ARBA00002790"/>
    </source>
</evidence>
<evidence type="ECO:0000313" key="13">
    <source>
        <dbReference type="EMBL" id="CAJ0864086.1"/>
    </source>
</evidence>
<dbReference type="EC" id="1.3.1.-" evidence="13"/>
<protein>
    <submittedName>
        <fullName evidence="13">tRNA-dihydrouridine synthase B</fullName>
        <ecNumber evidence="13">1.3.1.-</ecNumber>
    </submittedName>
</protein>
<dbReference type="GO" id="GO:0000049">
    <property type="term" value="F:tRNA binding"/>
    <property type="evidence" value="ECO:0007669"/>
    <property type="project" value="UniProtKB-KW"/>
</dbReference>
<evidence type="ECO:0000256" key="8">
    <source>
        <dbReference type="ARBA" id="ARBA00022884"/>
    </source>
</evidence>
<evidence type="ECO:0000256" key="5">
    <source>
        <dbReference type="ARBA" id="ARBA00022643"/>
    </source>
</evidence>
<dbReference type="PIRSF" id="PIRSF006621">
    <property type="entry name" value="Dus"/>
    <property type="match status" value="1"/>
</dbReference>
<dbReference type="Pfam" id="PF01207">
    <property type="entry name" value="Dus"/>
    <property type="match status" value="1"/>
</dbReference>
<keyword evidence="8" id="KW-0694">RNA-binding</keyword>
<dbReference type="PANTHER" id="PTHR45846:SF1">
    <property type="entry name" value="TRNA-DIHYDROURIDINE(47) SYNTHASE [NAD(P)(+)]-LIKE"/>
    <property type="match status" value="1"/>
</dbReference>
<proteinExistence type="predicted"/>
<accession>A0AA48RAJ4</accession>
<dbReference type="InterPro" id="IPR018517">
    <property type="entry name" value="tRNA_hU_synthase_CS"/>
</dbReference>
<keyword evidence="6" id="KW-0819">tRNA processing</keyword>
<dbReference type="Gene3D" id="3.20.20.70">
    <property type="entry name" value="Aldolase class I"/>
    <property type="match status" value="1"/>
</dbReference>
<keyword evidence="7" id="KW-0521">NADP</keyword>
<name>A0AA48RAJ4_9ZZZZ</name>
<evidence type="ECO:0000256" key="1">
    <source>
        <dbReference type="ARBA" id="ARBA00001917"/>
    </source>
</evidence>
<dbReference type="GO" id="GO:0017150">
    <property type="term" value="F:tRNA dihydrouridine synthase activity"/>
    <property type="evidence" value="ECO:0007669"/>
    <property type="project" value="InterPro"/>
</dbReference>
<sequence length="348" mass="36851">MYNAEKIGSKWAESSLSVGPVKISGRAFLAPMAGVTDPTMRRIAERYGASAAVCEMITAAGVARGDRETALRLGFTDDTNSAPRVIQIAARDPVEIASAAKHAEAVGADWIDINMGCPCKRVTGGLAGAALMRDLDQATVLIAAARAATSKPVSVKMRLGWDDASRNAPELARRAEAEGVSLVTVHGRTRQQFYTGRADWSAIASVKRAISIPVVANGDCQSPEDAADMLNASGADAVMVGRAAQGRPWLVGEIAYFLATGRRRPAPSIAERGDVAREHLEGLIAQMGEGAGLRHARKHLAAYVDHAFGDGRADVAQLRRALVTAENPKEAFRLIDVIFTKVSQEVAA</sequence>
<comment type="catalytic activity">
    <reaction evidence="11">
        <text>a 5,6-dihydrouridine in tRNA + NAD(+) = a uridine in tRNA + NADH + H(+)</text>
        <dbReference type="Rhea" id="RHEA:54452"/>
        <dbReference type="Rhea" id="RHEA-COMP:13339"/>
        <dbReference type="Rhea" id="RHEA-COMP:13887"/>
        <dbReference type="ChEBI" id="CHEBI:15378"/>
        <dbReference type="ChEBI" id="CHEBI:57540"/>
        <dbReference type="ChEBI" id="CHEBI:57945"/>
        <dbReference type="ChEBI" id="CHEBI:65315"/>
        <dbReference type="ChEBI" id="CHEBI:74443"/>
    </reaction>
</comment>
<dbReference type="PROSITE" id="PS01136">
    <property type="entry name" value="UPF0034"/>
    <property type="match status" value="1"/>
</dbReference>